<keyword evidence="2" id="KW-1185">Reference proteome</keyword>
<evidence type="ECO:0000313" key="1">
    <source>
        <dbReference type="EMBL" id="SDH96612.1"/>
    </source>
</evidence>
<dbReference type="AlphaFoldDB" id="A0A7Z7B789"/>
<dbReference type="RefSeq" id="WP_091780033.1">
    <property type="nucleotide sequence ID" value="NZ_FNDI01000010.1"/>
</dbReference>
<gene>
    <name evidence="1" type="ORF">SAMN04487926_11093</name>
</gene>
<dbReference type="EMBL" id="FNDI01000010">
    <property type="protein sequence ID" value="SDH96612.1"/>
    <property type="molecule type" value="Genomic_DNA"/>
</dbReference>
<proteinExistence type="predicted"/>
<protein>
    <submittedName>
        <fullName evidence="1">Phage-related protein</fullName>
    </submittedName>
</protein>
<dbReference type="Pfam" id="PF05973">
    <property type="entry name" value="Gp49"/>
    <property type="match status" value="1"/>
</dbReference>
<reference evidence="1" key="1">
    <citation type="submission" date="2016-10" db="EMBL/GenBank/DDBJ databases">
        <authorList>
            <person name="Varghese N."/>
            <person name="Submissions S."/>
        </authorList>
    </citation>
    <scope>NUCLEOTIDE SEQUENCE [LARGE SCALE GENOMIC DNA]</scope>
    <source>
        <strain evidence="1">YR281</strain>
    </source>
</reference>
<accession>A0A7Z7B789</accession>
<dbReference type="Proteomes" id="UP000198900">
    <property type="component" value="Unassembled WGS sequence"/>
</dbReference>
<evidence type="ECO:0000313" key="2">
    <source>
        <dbReference type="Proteomes" id="UP000198900"/>
    </source>
</evidence>
<organism evidence="1 2">
    <name type="scientific">Paraburkholderia steynii</name>
    <dbReference type="NCBI Taxonomy" id="1245441"/>
    <lineage>
        <taxon>Bacteria</taxon>
        <taxon>Pseudomonadati</taxon>
        <taxon>Pseudomonadota</taxon>
        <taxon>Betaproteobacteria</taxon>
        <taxon>Burkholderiales</taxon>
        <taxon>Burkholderiaceae</taxon>
        <taxon>Paraburkholderia</taxon>
    </lineage>
</organism>
<dbReference type="InterPro" id="IPR009241">
    <property type="entry name" value="HigB-like"/>
</dbReference>
<comment type="caution">
    <text evidence="1">The sequence shown here is derived from an EMBL/GenBank/DDBJ whole genome shotgun (WGS) entry which is preliminary data.</text>
</comment>
<name>A0A7Z7B789_9BURK</name>
<sequence>MELEKEIRWVGSSYNDLLAFPDESRRQAGFQLAKVQAGLDPDNWKPFDIVGAGTREIRVNEQEGAFRVMYVAKFVEAVYVLHCFHKKTQATSRQDREIAEARYRAVANVRKV</sequence>